<evidence type="ECO:0000313" key="2">
    <source>
        <dbReference type="EMBL" id="JAV75209.1"/>
    </source>
</evidence>
<dbReference type="EMBL" id="GEZM01051038">
    <property type="protein sequence ID" value="JAV75209.1"/>
    <property type="molecule type" value="Transcribed_RNA"/>
</dbReference>
<evidence type="ECO:0000256" key="1">
    <source>
        <dbReference type="SAM" id="MobiDB-lite"/>
    </source>
</evidence>
<organism evidence="2">
    <name type="scientific">Photinus pyralis</name>
    <name type="common">Common eastern firefly</name>
    <name type="synonym">Lampyris pyralis</name>
    <dbReference type="NCBI Taxonomy" id="7054"/>
    <lineage>
        <taxon>Eukaryota</taxon>
        <taxon>Metazoa</taxon>
        <taxon>Ecdysozoa</taxon>
        <taxon>Arthropoda</taxon>
        <taxon>Hexapoda</taxon>
        <taxon>Insecta</taxon>
        <taxon>Pterygota</taxon>
        <taxon>Neoptera</taxon>
        <taxon>Endopterygota</taxon>
        <taxon>Coleoptera</taxon>
        <taxon>Polyphaga</taxon>
        <taxon>Elateriformia</taxon>
        <taxon>Elateroidea</taxon>
        <taxon>Lampyridae</taxon>
        <taxon>Lampyrinae</taxon>
        <taxon>Photinus</taxon>
    </lineage>
</organism>
<feature type="region of interest" description="Disordered" evidence="1">
    <location>
        <begin position="310"/>
        <end position="387"/>
    </location>
</feature>
<feature type="compositionally biased region" description="Low complexity" evidence="1">
    <location>
        <begin position="45"/>
        <end position="64"/>
    </location>
</feature>
<dbReference type="PANTHER" id="PTHR34239">
    <property type="entry name" value="APPLE DOMAIN-CONTAINING PROTEIN"/>
    <property type="match status" value="1"/>
</dbReference>
<accession>A0A1Y1LNK8</accession>
<protein>
    <submittedName>
        <fullName evidence="2">Uncharacterized protein</fullName>
    </submittedName>
</protein>
<feature type="compositionally biased region" description="Basic residues" evidence="1">
    <location>
        <begin position="378"/>
        <end position="387"/>
    </location>
</feature>
<feature type="region of interest" description="Disordered" evidence="1">
    <location>
        <begin position="31"/>
        <end position="81"/>
    </location>
</feature>
<sequence>MPGFRRIRARSPKGKSGRILKVLEDLERRVKGIEGRGRRRRSRRLLSSSSSSRSSSPAAASPSPFRHRRSRSRSRSRSRCGFPIRISEVRRSRDSPISSDAVAEDVSMADNIIFEGEAAQGSAAALSEDVLDILGPNEAPTIVHGPKINGNLVPRWESILQSGLSDEDRNKSLSKLPPPENFQKLLAPQLNAMLEKAISLSQIARDLKLQKLQQLVVGSISAVGQVLSSILAEPGGGDRHHIELLYGAGSLLADLWHSQTVTRRDLISINLSKEFQEANKRISLDNFLFGEDLQERLKVFKNLEDCGKTLKARPPKTVSTPSRSRSNTSALSSRSLNYRAPTRVLRGAHRGRGNFRQQAPYPLRQQAPQQFRQPPRDPKKHRFRGHF</sequence>
<dbReference type="PANTHER" id="PTHR34239:SF2">
    <property type="entry name" value="TRANSPOSABLE ELEMENT P TRANSPOSASE_THAP9 CONSERVED DOMAIN-CONTAINING PROTEIN"/>
    <property type="match status" value="1"/>
</dbReference>
<feature type="compositionally biased region" description="Basic residues" evidence="1">
    <location>
        <begin position="65"/>
        <end position="78"/>
    </location>
</feature>
<feature type="compositionally biased region" description="Low complexity" evidence="1">
    <location>
        <begin position="362"/>
        <end position="373"/>
    </location>
</feature>
<dbReference type="AlphaFoldDB" id="A0A1Y1LNK8"/>
<name>A0A1Y1LNK8_PHOPY</name>
<feature type="compositionally biased region" description="Low complexity" evidence="1">
    <location>
        <begin position="322"/>
        <end position="337"/>
    </location>
</feature>
<proteinExistence type="predicted"/>
<reference evidence="2" key="1">
    <citation type="journal article" date="2016" name="Sci. Rep.">
        <title>Molecular characterization of firefly nuptial gifts: a multi-omics approach sheds light on postcopulatory sexual selection.</title>
        <authorList>
            <person name="Al-Wathiqui N."/>
            <person name="Fallon T.R."/>
            <person name="South A."/>
            <person name="Weng J.K."/>
            <person name="Lewis S.M."/>
        </authorList>
    </citation>
    <scope>NUCLEOTIDE SEQUENCE</scope>
</reference>